<dbReference type="Proteomes" id="UP000824120">
    <property type="component" value="Chromosome 12"/>
</dbReference>
<dbReference type="EMBL" id="JACXVP010000012">
    <property type="protein sequence ID" value="KAG5571094.1"/>
    <property type="molecule type" value="Genomic_DNA"/>
</dbReference>
<accession>A0A9J5W7U3</accession>
<name>A0A9J5W7U3_SOLCO</name>
<sequence>MLGLWKDSIGDLCVESMIGFDEEIAKILIKAAYEKSRNKEQQPMHEASFVPKAEILVVETSFDWLLTTHYRTPISLLSPPL</sequence>
<keyword evidence="2" id="KW-1185">Reference proteome</keyword>
<comment type="caution">
    <text evidence="1">The sequence shown here is derived from an EMBL/GenBank/DDBJ whole genome shotgun (WGS) entry which is preliminary data.</text>
</comment>
<gene>
    <name evidence="1" type="ORF">H5410_060860</name>
</gene>
<proteinExistence type="predicted"/>
<dbReference type="AlphaFoldDB" id="A0A9J5W7U3"/>
<evidence type="ECO:0000313" key="1">
    <source>
        <dbReference type="EMBL" id="KAG5571094.1"/>
    </source>
</evidence>
<evidence type="ECO:0000313" key="2">
    <source>
        <dbReference type="Proteomes" id="UP000824120"/>
    </source>
</evidence>
<organism evidence="1 2">
    <name type="scientific">Solanum commersonii</name>
    <name type="common">Commerson's wild potato</name>
    <name type="synonym">Commerson's nightshade</name>
    <dbReference type="NCBI Taxonomy" id="4109"/>
    <lineage>
        <taxon>Eukaryota</taxon>
        <taxon>Viridiplantae</taxon>
        <taxon>Streptophyta</taxon>
        <taxon>Embryophyta</taxon>
        <taxon>Tracheophyta</taxon>
        <taxon>Spermatophyta</taxon>
        <taxon>Magnoliopsida</taxon>
        <taxon>eudicotyledons</taxon>
        <taxon>Gunneridae</taxon>
        <taxon>Pentapetalae</taxon>
        <taxon>asterids</taxon>
        <taxon>lamiids</taxon>
        <taxon>Solanales</taxon>
        <taxon>Solanaceae</taxon>
        <taxon>Solanoideae</taxon>
        <taxon>Solaneae</taxon>
        <taxon>Solanum</taxon>
    </lineage>
</organism>
<reference evidence="1 2" key="1">
    <citation type="submission" date="2020-09" db="EMBL/GenBank/DDBJ databases">
        <title>De no assembly of potato wild relative species, Solanum commersonii.</title>
        <authorList>
            <person name="Cho K."/>
        </authorList>
    </citation>
    <scope>NUCLEOTIDE SEQUENCE [LARGE SCALE GENOMIC DNA]</scope>
    <source>
        <strain evidence="1">LZ3.2</strain>
        <tissue evidence="1">Leaf</tissue>
    </source>
</reference>
<protein>
    <submittedName>
        <fullName evidence="1">Uncharacterized protein</fullName>
    </submittedName>
</protein>